<evidence type="ECO:0000313" key="1">
    <source>
        <dbReference type="EMBL" id="RCN31501.1"/>
    </source>
</evidence>
<accession>A0A368FGY7</accession>
<sequence>MKSSRSRTPREIRMLQPLQEQLGHVAKLAKLTSRSRMDVVSTLVDAHATVDAIEDVVKRTKEEIFGTLNSIENRIIAEDSHHTAHMTRVYETLQPMHQKYAALREVRASLIPLMGKVPGNDATTNRFRTNATSVKQITNQVSRMTIFPY</sequence>
<gene>
    <name evidence="1" type="ORF">ANCCAN_22714</name>
</gene>
<dbReference type="EMBL" id="JOJR01001287">
    <property type="protein sequence ID" value="RCN31501.1"/>
    <property type="molecule type" value="Genomic_DNA"/>
</dbReference>
<name>A0A368FGY7_ANCCA</name>
<evidence type="ECO:0000313" key="2">
    <source>
        <dbReference type="Proteomes" id="UP000252519"/>
    </source>
</evidence>
<dbReference type="AlphaFoldDB" id="A0A368FGY7"/>
<comment type="caution">
    <text evidence="1">The sequence shown here is derived from an EMBL/GenBank/DDBJ whole genome shotgun (WGS) entry which is preliminary data.</text>
</comment>
<dbReference type="Proteomes" id="UP000252519">
    <property type="component" value="Unassembled WGS sequence"/>
</dbReference>
<dbReference type="OrthoDB" id="5862900at2759"/>
<proteinExistence type="predicted"/>
<reference evidence="1 2" key="1">
    <citation type="submission" date="2014-10" db="EMBL/GenBank/DDBJ databases">
        <title>Draft genome of the hookworm Ancylostoma caninum.</title>
        <authorList>
            <person name="Mitreva M."/>
        </authorList>
    </citation>
    <scope>NUCLEOTIDE SEQUENCE [LARGE SCALE GENOMIC DNA]</scope>
    <source>
        <strain evidence="1 2">Baltimore</strain>
    </source>
</reference>
<organism evidence="1 2">
    <name type="scientific">Ancylostoma caninum</name>
    <name type="common">Dog hookworm</name>
    <dbReference type="NCBI Taxonomy" id="29170"/>
    <lineage>
        <taxon>Eukaryota</taxon>
        <taxon>Metazoa</taxon>
        <taxon>Ecdysozoa</taxon>
        <taxon>Nematoda</taxon>
        <taxon>Chromadorea</taxon>
        <taxon>Rhabditida</taxon>
        <taxon>Rhabditina</taxon>
        <taxon>Rhabditomorpha</taxon>
        <taxon>Strongyloidea</taxon>
        <taxon>Ancylostomatidae</taxon>
        <taxon>Ancylostomatinae</taxon>
        <taxon>Ancylostoma</taxon>
    </lineage>
</organism>
<protein>
    <submittedName>
        <fullName evidence="1">Uncharacterized protein</fullName>
    </submittedName>
</protein>
<keyword evidence="2" id="KW-1185">Reference proteome</keyword>